<accession>A0A4Y2BEH6</accession>
<sequence>MLHAKNLPEKLWTEAVNTAAYVLNRTGPTPEAGKSPYEIWFGRKPSVNYLKSFDTKCFIHIQKKKRMKFDKKAIKGYFVGYCCEKDGYRIWVPDKNDVVLSRDVVFKDEITSEKTSIEIVHTLSTEEVCEEDES</sequence>
<dbReference type="InterPro" id="IPR057670">
    <property type="entry name" value="SH3_retrovirus"/>
</dbReference>
<dbReference type="GO" id="GO:0003676">
    <property type="term" value="F:nucleic acid binding"/>
    <property type="evidence" value="ECO:0007669"/>
    <property type="project" value="InterPro"/>
</dbReference>
<dbReference type="InterPro" id="IPR039537">
    <property type="entry name" value="Retrotran_Ty1/copia-like"/>
</dbReference>
<protein>
    <submittedName>
        <fullName evidence="2">Retrovirus-related Pol polyprotein from transposon TNT 1-94</fullName>
    </submittedName>
</protein>
<organism evidence="2 3">
    <name type="scientific">Araneus ventricosus</name>
    <name type="common">Orbweaver spider</name>
    <name type="synonym">Epeira ventricosa</name>
    <dbReference type="NCBI Taxonomy" id="182803"/>
    <lineage>
        <taxon>Eukaryota</taxon>
        <taxon>Metazoa</taxon>
        <taxon>Ecdysozoa</taxon>
        <taxon>Arthropoda</taxon>
        <taxon>Chelicerata</taxon>
        <taxon>Arachnida</taxon>
        <taxon>Araneae</taxon>
        <taxon>Araneomorphae</taxon>
        <taxon>Entelegynae</taxon>
        <taxon>Araneoidea</taxon>
        <taxon>Araneidae</taxon>
        <taxon>Araneus</taxon>
    </lineage>
</organism>
<dbReference type="EMBL" id="BGPR01000066">
    <property type="protein sequence ID" value="GBL89706.1"/>
    <property type="molecule type" value="Genomic_DNA"/>
</dbReference>
<dbReference type="AlphaFoldDB" id="A0A4Y2BEH6"/>
<evidence type="ECO:0000313" key="2">
    <source>
        <dbReference type="EMBL" id="GBL89706.1"/>
    </source>
</evidence>
<dbReference type="InterPro" id="IPR012337">
    <property type="entry name" value="RNaseH-like_sf"/>
</dbReference>
<dbReference type="Gene3D" id="3.30.420.10">
    <property type="entry name" value="Ribonuclease H-like superfamily/Ribonuclease H"/>
    <property type="match status" value="1"/>
</dbReference>
<dbReference type="PANTHER" id="PTHR42648:SF19">
    <property type="entry name" value="RNA-DIRECTED DNA POLYMERASE"/>
    <property type="match status" value="1"/>
</dbReference>
<proteinExistence type="predicted"/>
<dbReference type="InterPro" id="IPR036397">
    <property type="entry name" value="RNaseH_sf"/>
</dbReference>
<feature type="domain" description="Retroviral polymerase SH3-like" evidence="1">
    <location>
        <begin position="56"/>
        <end position="113"/>
    </location>
</feature>
<gene>
    <name evidence="2" type="primary">POLX_1751</name>
    <name evidence="2" type="ORF">AVEN_104653_1</name>
</gene>
<name>A0A4Y2BEH6_ARAVE</name>
<comment type="caution">
    <text evidence="2">The sequence shown here is derived from an EMBL/GenBank/DDBJ whole genome shotgun (WGS) entry which is preliminary data.</text>
</comment>
<dbReference type="SUPFAM" id="SSF53098">
    <property type="entry name" value="Ribonuclease H-like"/>
    <property type="match status" value="1"/>
</dbReference>
<dbReference type="Proteomes" id="UP000499080">
    <property type="component" value="Unassembled WGS sequence"/>
</dbReference>
<dbReference type="OrthoDB" id="6434337at2759"/>
<evidence type="ECO:0000259" key="1">
    <source>
        <dbReference type="Pfam" id="PF25597"/>
    </source>
</evidence>
<keyword evidence="3" id="KW-1185">Reference proteome</keyword>
<reference evidence="2 3" key="1">
    <citation type="journal article" date="2019" name="Sci. Rep.">
        <title>Orb-weaving spider Araneus ventricosus genome elucidates the spidroin gene catalogue.</title>
        <authorList>
            <person name="Kono N."/>
            <person name="Nakamura H."/>
            <person name="Ohtoshi R."/>
            <person name="Moran D.A.P."/>
            <person name="Shinohara A."/>
            <person name="Yoshida Y."/>
            <person name="Fujiwara M."/>
            <person name="Mori M."/>
            <person name="Tomita M."/>
            <person name="Arakawa K."/>
        </authorList>
    </citation>
    <scope>NUCLEOTIDE SEQUENCE [LARGE SCALE GENOMIC DNA]</scope>
</reference>
<dbReference type="Pfam" id="PF25597">
    <property type="entry name" value="SH3_retrovirus"/>
    <property type="match status" value="1"/>
</dbReference>
<dbReference type="PANTHER" id="PTHR42648">
    <property type="entry name" value="TRANSPOSASE, PUTATIVE-RELATED"/>
    <property type="match status" value="1"/>
</dbReference>
<evidence type="ECO:0000313" key="3">
    <source>
        <dbReference type="Proteomes" id="UP000499080"/>
    </source>
</evidence>